<sequence>MRNAVSILTIFFFMLTQMSGVMANSADKEIVAKDIKVAEILDKADVYPNPAEDHIFLKISDIKSVSNIKLEVMSIIGTKMKVTHEKIDSGLYKIDLSNIPAGHYYLLLTVDSEKSLKKFLKK</sequence>
<dbReference type="OrthoDB" id="9773411at2"/>
<accession>E4TVM7</accession>
<keyword evidence="1" id="KW-0732">Signal</keyword>
<feature type="domain" description="Secretion system C-terminal sorting" evidence="2">
    <location>
        <begin position="46"/>
        <end position="119"/>
    </location>
</feature>
<feature type="chain" id="PRO_5003189784" description="Secretion system C-terminal sorting domain-containing protein" evidence="1">
    <location>
        <begin position="24"/>
        <end position="122"/>
    </location>
</feature>
<dbReference type="Pfam" id="PF18962">
    <property type="entry name" value="Por_Secre_tail"/>
    <property type="match status" value="1"/>
</dbReference>
<dbReference type="AlphaFoldDB" id="E4TVM7"/>
<organism evidence="3 4">
    <name type="scientific">Marivirga tractuosa (strain ATCC 23168 / DSM 4126 / NBRC 15989 / NCIMB 1408 / VKM B-1430 / H-43)</name>
    <name type="common">Microscilla tractuosa</name>
    <name type="synonym">Flexibacter tractuosus</name>
    <dbReference type="NCBI Taxonomy" id="643867"/>
    <lineage>
        <taxon>Bacteria</taxon>
        <taxon>Pseudomonadati</taxon>
        <taxon>Bacteroidota</taxon>
        <taxon>Cytophagia</taxon>
        <taxon>Cytophagales</taxon>
        <taxon>Marivirgaceae</taxon>
        <taxon>Marivirga</taxon>
    </lineage>
</organism>
<feature type="signal peptide" evidence="1">
    <location>
        <begin position="1"/>
        <end position="23"/>
    </location>
</feature>
<evidence type="ECO:0000313" key="4">
    <source>
        <dbReference type="Proteomes" id="UP000008720"/>
    </source>
</evidence>
<dbReference type="HOGENOM" id="CLU_2023946_0_0_10"/>
<gene>
    <name evidence="3" type="ordered locus">Ftrac_1145</name>
</gene>
<reference evidence="3 4" key="1">
    <citation type="journal article" date="2011" name="Stand. Genomic Sci.">
        <title>Complete genome sequence of Marivirga tractuosa type strain (H-43).</title>
        <authorList>
            <person name="Pagani I."/>
            <person name="Chertkov O."/>
            <person name="Lapidus A."/>
            <person name="Lucas S."/>
            <person name="Del Rio T.G."/>
            <person name="Tice H."/>
            <person name="Copeland A."/>
            <person name="Cheng J.F."/>
            <person name="Nolan M."/>
            <person name="Saunders E."/>
            <person name="Pitluck S."/>
            <person name="Held B."/>
            <person name="Goodwin L."/>
            <person name="Liolios K."/>
            <person name="Ovchinikova G."/>
            <person name="Ivanova N."/>
            <person name="Mavromatis K."/>
            <person name="Pati A."/>
            <person name="Chen A."/>
            <person name="Palaniappan K."/>
            <person name="Land M."/>
            <person name="Hauser L."/>
            <person name="Jeffries C.D."/>
            <person name="Detter J.C."/>
            <person name="Han C."/>
            <person name="Tapia R."/>
            <person name="Ngatchou-Djao O.D."/>
            <person name="Rohde M."/>
            <person name="Goker M."/>
            <person name="Spring S."/>
            <person name="Sikorski J."/>
            <person name="Woyke T."/>
            <person name="Bristow J."/>
            <person name="Eisen J.A."/>
            <person name="Markowitz V."/>
            <person name="Hugenholtz P."/>
            <person name="Klenk H.P."/>
            <person name="Kyrpides N.C."/>
        </authorList>
    </citation>
    <scope>NUCLEOTIDE SEQUENCE [LARGE SCALE GENOMIC DNA]</scope>
    <source>
        <strain evidence="4">ATCC 23168 / DSM 4126 / NBRC 15989 / NCIMB 1408 / VKM B-1430 / H-43</strain>
    </source>
</reference>
<dbReference type="InterPro" id="IPR026444">
    <property type="entry name" value="Secre_tail"/>
</dbReference>
<dbReference type="RefSeq" id="WP_013453289.1">
    <property type="nucleotide sequence ID" value="NC_014759.1"/>
</dbReference>
<keyword evidence="4" id="KW-1185">Reference proteome</keyword>
<name>E4TVM7_MARTH</name>
<dbReference type="KEGG" id="mtt:Ftrac_1145"/>
<proteinExistence type="predicted"/>
<evidence type="ECO:0000259" key="2">
    <source>
        <dbReference type="Pfam" id="PF18962"/>
    </source>
</evidence>
<dbReference type="EMBL" id="CP002349">
    <property type="protein sequence ID" value="ADR21140.1"/>
    <property type="molecule type" value="Genomic_DNA"/>
</dbReference>
<evidence type="ECO:0000256" key="1">
    <source>
        <dbReference type="SAM" id="SignalP"/>
    </source>
</evidence>
<evidence type="ECO:0000313" key="3">
    <source>
        <dbReference type="EMBL" id="ADR21140.1"/>
    </source>
</evidence>
<dbReference type="STRING" id="643867.Ftrac_1145"/>
<dbReference type="NCBIfam" id="TIGR04183">
    <property type="entry name" value="Por_Secre_tail"/>
    <property type="match status" value="1"/>
</dbReference>
<dbReference type="Proteomes" id="UP000008720">
    <property type="component" value="Chromosome"/>
</dbReference>
<protein>
    <recommendedName>
        <fullName evidence="2">Secretion system C-terminal sorting domain-containing protein</fullName>
    </recommendedName>
</protein>